<feature type="non-terminal residue" evidence="1">
    <location>
        <position position="1"/>
    </location>
</feature>
<dbReference type="Proteomes" id="UP000076532">
    <property type="component" value="Unassembled WGS sequence"/>
</dbReference>
<organism evidence="1 2">
    <name type="scientific">Athelia psychrophila</name>
    <dbReference type="NCBI Taxonomy" id="1759441"/>
    <lineage>
        <taxon>Eukaryota</taxon>
        <taxon>Fungi</taxon>
        <taxon>Dikarya</taxon>
        <taxon>Basidiomycota</taxon>
        <taxon>Agaricomycotina</taxon>
        <taxon>Agaricomycetes</taxon>
        <taxon>Agaricomycetidae</taxon>
        <taxon>Atheliales</taxon>
        <taxon>Atheliaceae</taxon>
        <taxon>Athelia</taxon>
    </lineage>
</organism>
<evidence type="ECO:0000313" key="1">
    <source>
        <dbReference type="EMBL" id="KZP03737.1"/>
    </source>
</evidence>
<evidence type="ECO:0000313" key="2">
    <source>
        <dbReference type="Proteomes" id="UP000076532"/>
    </source>
</evidence>
<dbReference type="OrthoDB" id="3266199at2759"/>
<accession>A0A167U9Y2</accession>
<dbReference type="EMBL" id="KV418011">
    <property type="protein sequence ID" value="KZP03737.1"/>
    <property type="molecule type" value="Genomic_DNA"/>
</dbReference>
<sequence length="243" mass="27468">RRHHTSASTTSSYFRQKLQSPQTTFTLTEPSKVLGKLLRIISGLGAAKWDNLEEVDSCLAAAHKYGMSGALDTIRALVLPGFYAERPMEVYGIAARYGWEEEAKLSSKHTLTLDLHDEAQAPKLASISSPYLIRLFQLHRTRREKFREHIWRGGKFFGITLCPLGCGEEHPRNDALEVLMHAMVREMERQPAALELLSGRWREWPAYRNGSLCPQRTKMQGPGYGDKILENTKACINGLPMTI</sequence>
<dbReference type="AlphaFoldDB" id="A0A167U9Y2"/>
<reference evidence="1 2" key="1">
    <citation type="journal article" date="2016" name="Mol. Biol. Evol.">
        <title>Comparative Genomics of Early-Diverging Mushroom-Forming Fungi Provides Insights into the Origins of Lignocellulose Decay Capabilities.</title>
        <authorList>
            <person name="Nagy L.G."/>
            <person name="Riley R."/>
            <person name="Tritt A."/>
            <person name="Adam C."/>
            <person name="Daum C."/>
            <person name="Floudas D."/>
            <person name="Sun H."/>
            <person name="Yadav J.S."/>
            <person name="Pangilinan J."/>
            <person name="Larsson K.H."/>
            <person name="Matsuura K."/>
            <person name="Barry K."/>
            <person name="Labutti K."/>
            <person name="Kuo R."/>
            <person name="Ohm R.A."/>
            <person name="Bhattacharya S.S."/>
            <person name="Shirouzu T."/>
            <person name="Yoshinaga Y."/>
            <person name="Martin F.M."/>
            <person name="Grigoriev I.V."/>
            <person name="Hibbett D.S."/>
        </authorList>
    </citation>
    <scope>NUCLEOTIDE SEQUENCE [LARGE SCALE GENOMIC DNA]</scope>
    <source>
        <strain evidence="1 2">CBS 109695</strain>
    </source>
</reference>
<keyword evidence="2" id="KW-1185">Reference proteome</keyword>
<name>A0A167U9Y2_9AGAM</name>
<gene>
    <name evidence="1" type="ORF">FIBSPDRAFT_768505</name>
</gene>
<proteinExistence type="predicted"/>
<protein>
    <submittedName>
        <fullName evidence="1">Uncharacterized protein</fullName>
    </submittedName>
</protein>